<feature type="compositionally biased region" description="Low complexity" evidence="7">
    <location>
        <begin position="483"/>
        <end position="500"/>
    </location>
</feature>
<evidence type="ECO:0000256" key="6">
    <source>
        <dbReference type="ARBA" id="ARBA00023242"/>
    </source>
</evidence>
<evidence type="ECO:0000313" key="9">
    <source>
        <dbReference type="EMBL" id="QDS74279.1"/>
    </source>
</evidence>
<dbReference type="SUPFAM" id="SSF57701">
    <property type="entry name" value="Zn2/Cys6 DNA-binding domain"/>
    <property type="match status" value="1"/>
</dbReference>
<dbReference type="InterPro" id="IPR036864">
    <property type="entry name" value="Zn2-C6_fun-type_DNA-bd_sf"/>
</dbReference>
<evidence type="ECO:0000256" key="2">
    <source>
        <dbReference type="ARBA" id="ARBA00022833"/>
    </source>
</evidence>
<keyword evidence="2" id="KW-0862">Zinc</keyword>
<dbReference type="InterPro" id="IPR001138">
    <property type="entry name" value="Zn2Cys6_DnaBD"/>
</dbReference>
<dbReference type="SMART" id="SM00066">
    <property type="entry name" value="GAL4"/>
    <property type="match status" value="1"/>
</dbReference>
<evidence type="ECO:0000256" key="5">
    <source>
        <dbReference type="ARBA" id="ARBA00023163"/>
    </source>
</evidence>
<feature type="compositionally biased region" description="Low complexity" evidence="7">
    <location>
        <begin position="56"/>
        <end position="69"/>
    </location>
</feature>
<keyword evidence="5" id="KW-0804">Transcription</keyword>
<keyword evidence="10" id="KW-1185">Reference proteome</keyword>
<keyword evidence="1" id="KW-0479">Metal-binding</keyword>
<dbReference type="GO" id="GO:0008270">
    <property type="term" value="F:zinc ion binding"/>
    <property type="evidence" value="ECO:0007669"/>
    <property type="project" value="InterPro"/>
</dbReference>
<accession>A0A517LF64</accession>
<feature type="region of interest" description="Disordered" evidence="7">
    <location>
        <begin position="1"/>
        <end position="69"/>
    </location>
</feature>
<dbReference type="PANTHER" id="PTHR47659">
    <property type="entry name" value="ZN(II)2CYS6 TRANSCRIPTION FACTOR (EUROFUNG)-RELATED"/>
    <property type="match status" value="1"/>
</dbReference>
<keyword evidence="4" id="KW-0238">DNA-binding</keyword>
<sequence>MSGSPTSPGRSSTHYADDRSAGAFSFTAGGSVSAPGTHPSQPPRSSMDGPVAVPAGYQSQHQQQQYGQYRPQYPEQQRYEIQPRPVGTHPALAPHYQTSYSQTQQLPGPLPLVPTARSQVPGMATFQGPTSLGGPANPRIARTSRRAKAHVARACQNCKKAHLSCDEARPCARCVSSGKQATCIDVEHKKRGRPRLRDDRDQRLEQAAAAAVAAAVVTARNAQRPSDLSQRGGVHGHGRGDSLRVLRSQASGSEGLQVEAQGQMPHPMADPRYQQHYQAGPESHKVGGAPLTAFLNMDLRILKASNEIRRLFADGGDIRGRPLSDFIGLQHQQALQRIQSDLRDERSSREPSFLPGIFPEQQEQESVAGMDVEAAESVSQGYSERRETFSFRMASGRTEQLHLRLRLAKTRTFFATLILQRQPMQPHSMPQLSPYGRPGGYLPMPQPSPTQMAFPQHGPPSPYNANNSAPSSPFSTLHTALITTLPPSSSHSTSYSYAPSQARADPGFLSVRHPTSAVAGMYPPPPPSSSRPPSAFPESRPNTARERHRPAPLGSLQLPPIVNSAPTTPMTSDFFHQQQIGSSSEPRPQFSLRPSPENRPSSDDDEEDQRKRRRLDIKQIIER</sequence>
<dbReference type="EMBL" id="CP042195">
    <property type="protein sequence ID" value="QDS74279.1"/>
    <property type="molecule type" value="Genomic_DNA"/>
</dbReference>
<name>A0A517LF64_9PEZI</name>
<evidence type="ECO:0000256" key="4">
    <source>
        <dbReference type="ARBA" id="ARBA00023125"/>
    </source>
</evidence>
<protein>
    <recommendedName>
        <fullName evidence="8">Zn(2)-C6 fungal-type domain-containing protein</fullName>
    </recommendedName>
</protein>
<feature type="region of interest" description="Disordered" evidence="7">
    <location>
        <begin position="424"/>
        <end position="623"/>
    </location>
</feature>
<evidence type="ECO:0000259" key="8">
    <source>
        <dbReference type="PROSITE" id="PS50048"/>
    </source>
</evidence>
<organism evidence="9 10">
    <name type="scientific">Venturia effusa</name>
    <dbReference type="NCBI Taxonomy" id="50376"/>
    <lineage>
        <taxon>Eukaryota</taxon>
        <taxon>Fungi</taxon>
        <taxon>Dikarya</taxon>
        <taxon>Ascomycota</taxon>
        <taxon>Pezizomycotina</taxon>
        <taxon>Dothideomycetes</taxon>
        <taxon>Pleosporomycetidae</taxon>
        <taxon>Venturiales</taxon>
        <taxon>Venturiaceae</taxon>
        <taxon>Venturia</taxon>
    </lineage>
</organism>
<reference evidence="9 10" key="1">
    <citation type="submission" date="2019-07" db="EMBL/GenBank/DDBJ databases">
        <title>Finished genome of Venturia effusa.</title>
        <authorList>
            <person name="Young C.A."/>
            <person name="Cox M.P."/>
            <person name="Ganley A.R.D."/>
            <person name="David W.J."/>
        </authorList>
    </citation>
    <scope>NUCLEOTIDE SEQUENCE [LARGE SCALE GENOMIC DNA]</scope>
    <source>
        <strain evidence="10">albino</strain>
    </source>
</reference>
<dbReference type="PROSITE" id="PS50048">
    <property type="entry name" value="ZN2_CY6_FUNGAL_2"/>
    <property type="match status" value="1"/>
</dbReference>
<dbReference type="GO" id="GO:0000981">
    <property type="term" value="F:DNA-binding transcription factor activity, RNA polymerase II-specific"/>
    <property type="evidence" value="ECO:0007669"/>
    <property type="project" value="InterPro"/>
</dbReference>
<feature type="compositionally biased region" description="Polar residues" evidence="7">
    <location>
        <begin position="564"/>
        <end position="586"/>
    </location>
</feature>
<feature type="compositionally biased region" description="Low complexity" evidence="7">
    <location>
        <begin position="463"/>
        <end position="475"/>
    </location>
</feature>
<dbReference type="Pfam" id="PF00172">
    <property type="entry name" value="Zn_clus"/>
    <property type="match status" value="1"/>
</dbReference>
<keyword evidence="3" id="KW-0805">Transcription regulation</keyword>
<feature type="compositionally biased region" description="Polar residues" evidence="7">
    <location>
        <begin position="220"/>
        <end position="229"/>
    </location>
</feature>
<feature type="compositionally biased region" description="Low complexity" evidence="7">
    <location>
        <begin position="531"/>
        <end position="541"/>
    </location>
</feature>
<evidence type="ECO:0000256" key="7">
    <source>
        <dbReference type="SAM" id="MobiDB-lite"/>
    </source>
</evidence>
<dbReference type="PROSITE" id="PS00463">
    <property type="entry name" value="ZN2_CY6_FUNGAL_1"/>
    <property type="match status" value="1"/>
</dbReference>
<gene>
    <name evidence="9" type="ORF">FKW77_003415</name>
</gene>
<feature type="compositionally biased region" description="Low complexity" evidence="7">
    <location>
        <begin position="1"/>
        <end position="13"/>
    </location>
</feature>
<dbReference type="GO" id="GO:0003677">
    <property type="term" value="F:DNA binding"/>
    <property type="evidence" value="ECO:0007669"/>
    <property type="project" value="UniProtKB-KW"/>
</dbReference>
<feature type="domain" description="Zn(2)-C6 fungal-type" evidence="8">
    <location>
        <begin position="154"/>
        <end position="183"/>
    </location>
</feature>
<keyword evidence="6" id="KW-0539">Nucleus</keyword>
<feature type="region of interest" description="Disordered" evidence="7">
    <location>
        <begin position="218"/>
        <end position="241"/>
    </location>
</feature>
<evidence type="ECO:0000313" key="10">
    <source>
        <dbReference type="Proteomes" id="UP000316270"/>
    </source>
</evidence>
<dbReference type="OrthoDB" id="5575144at2759"/>
<evidence type="ECO:0000256" key="3">
    <source>
        <dbReference type="ARBA" id="ARBA00023015"/>
    </source>
</evidence>
<dbReference type="Proteomes" id="UP000316270">
    <property type="component" value="Chromosome 11"/>
</dbReference>
<dbReference type="AlphaFoldDB" id="A0A517LF64"/>
<proteinExistence type="predicted"/>
<evidence type="ECO:0000256" key="1">
    <source>
        <dbReference type="ARBA" id="ARBA00022723"/>
    </source>
</evidence>
<dbReference type="InterPro" id="IPR050335">
    <property type="entry name" value="ERT1_acuK_gluconeogen_tf"/>
</dbReference>
<dbReference type="CDD" id="cd00067">
    <property type="entry name" value="GAL4"/>
    <property type="match status" value="1"/>
</dbReference>
<dbReference type="PANTHER" id="PTHR47659:SF4">
    <property type="entry name" value="ZN(II)2CYS6 TRANSCRIPTION FACTOR (EUROFUNG)"/>
    <property type="match status" value="1"/>
</dbReference>
<dbReference type="Gene3D" id="4.10.240.10">
    <property type="entry name" value="Zn(2)-C6 fungal-type DNA-binding domain"/>
    <property type="match status" value="1"/>
</dbReference>